<organism evidence="2 3">
    <name type="scientific">Serratia odorifera DSM 4582</name>
    <dbReference type="NCBI Taxonomy" id="667129"/>
    <lineage>
        <taxon>Bacteria</taxon>
        <taxon>Pseudomonadati</taxon>
        <taxon>Pseudomonadota</taxon>
        <taxon>Gammaproteobacteria</taxon>
        <taxon>Enterobacterales</taxon>
        <taxon>Yersiniaceae</taxon>
        <taxon>Serratia</taxon>
    </lineage>
</organism>
<protein>
    <submittedName>
        <fullName evidence="2">Uncharacterized protein</fullName>
    </submittedName>
</protein>
<comment type="caution">
    <text evidence="2">The sequence shown here is derived from an EMBL/GenBank/DDBJ whole genome shotgun (WGS) entry which is preliminary data.</text>
</comment>
<dbReference type="AlphaFoldDB" id="D4E2L1"/>
<dbReference type="EMBL" id="ADBY01000041">
    <property type="protein sequence ID" value="EFE95973.1"/>
    <property type="molecule type" value="Genomic_DNA"/>
</dbReference>
<accession>D4E2L1</accession>
<reference evidence="2 3" key="1">
    <citation type="submission" date="2010-01" db="EMBL/GenBank/DDBJ databases">
        <authorList>
            <person name="Muzny D."/>
            <person name="Qin X."/>
            <person name="Deng J."/>
            <person name="Jiang H."/>
            <person name="Liu Y."/>
            <person name="Qu J."/>
            <person name="Song X.-Z."/>
            <person name="Zhang L."/>
            <person name="Thornton R."/>
            <person name="Coyle M."/>
            <person name="Francisco L."/>
            <person name="Jackson L."/>
            <person name="Javaid M."/>
            <person name="Korchina V."/>
            <person name="Kovar C."/>
            <person name="Mata R."/>
            <person name="Mathew T."/>
            <person name="Ngo R."/>
            <person name="Nguyen L."/>
            <person name="Nguyen N."/>
            <person name="Okwuonu G."/>
            <person name="Ongeri F."/>
            <person name="Pham C."/>
            <person name="Simmons D."/>
            <person name="Wilczek-Boney K."/>
            <person name="Hale W."/>
            <person name="Jakkamsetti A."/>
            <person name="Pham P."/>
            <person name="Ruth R."/>
            <person name="San Lucas F."/>
            <person name="Warren J."/>
            <person name="Zhang J."/>
            <person name="Zhao Z."/>
            <person name="Zhou C."/>
            <person name="Zhu D."/>
            <person name="Lee S."/>
            <person name="Bess C."/>
            <person name="Blankenburg K."/>
            <person name="Forbes L."/>
            <person name="Fu Q."/>
            <person name="Gubbala S."/>
            <person name="Hirani K."/>
            <person name="Jayaseelan J.C."/>
            <person name="Lara F."/>
            <person name="Munidasa M."/>
            <person name="Palculict T."/>
            <person name="Patil S."/>
            <person name="Pu L.-L."/>
            <person name="Saada N."/>
            <person name="Tang L."/>
            <person name="Weissenberger G."/>
            <person name="Zhu Y."/>
            <person name="Hemphill L."/>
            <person name="Shang Y."/>
            <person name="Youmans B."/>
            <person name="Ayvaz T."/>
            <person name="Ross M."/>
            <person name="Santibanez J."/>
            <person name="Aqrawi P."/>
            <person name="Gross S."/>
            <person name="Joshi V."/>
            <person name="Fowler G."/>
            <person name="Nazareth L."/>
            <person name="Reid J."/>
            <person name="Worley K."/>
            <person name="Petrosino J."/>
            <person name="Highlander S."/>
            <person name="Gibbs R."/>
        </authorList>
    </citation>
    <scope>NUCLEOTIDE SEQUENCE [LARGE SCALE GENOMIC DNA]</scope>
    <source>
        <strain evidence="2 3">DSM 4582</strain>
    </source>
</reference>
<feature type="region of interest" description="Disordered" evidence="1">
    <location>
        <begin position="1"/>
        <end position="25"/>
    </location>
</feature>
<dbReference type="Proteomes" id="UP000005723">
    <property type="component" value="Unassembled WGS sequence"/>
</dbReference>
<proteinExistence type="predicted"/>
<sequence>MVGNDSAGYLPPGIPPRPQAAVNRDHSDGQTIIAWLTHGVCAIRWG</sequence>
<evidence type="ECO:0000313" key="3">
    <source>
        <dbReference type="Proteomes" id="UP000005723"/>
    </source>
</evidence>
<keyword evidence="3" id="KW-1185">Reference proteome</keyword>
<evidence type="ECO:0000256" key="1">
    <source>
        <dbReference type="SAM" id="MobiDB-lite"/>
    </source>
</evidence>
<gene>
    <name evidence="2" type="ORF">HMPREF0758_2411</name>
</gene>
<dbReference type="HOGENOM" id="CLU_3188924_0_0_6"/>
<name>D4E2L1_SEROD</name>
<evidence type="ECO:0000313" key="2">
    <source>
        <dbReference type="EMBL" id="EFE95973.1"/>
    </source>
</evidence>